<evidence type="ECO:0000313" key="3">
    <source>
        <dbReference type="Proteomes" id="UP000596661"/>
    </source>
</evidence>
<dbReference type="Gramene" id="evm.model.02.1782">
    <property type="protein sequence ID" value="cds.evm.model.02.1782"/>
    <property type="gene ID" value="evm.TU.02.1782"/>
</dbReference>
<dbReference type="InterPro" id="IPR001584">
    <property type="entry name" value="Integrase_cat-core"/>
</dbReference>
<dbReference type="InterPro" id="IPR039537">
    <property type="entry name" value="Retrotran_Ty1/copia-like"/>
</dbReference>
<sequence length="436" mass="50212">MSSEDKALGLWNKLSSIYIKKSLANKLHLKKRMYTLRMDEGKDLRNHLDEFNKITLNLSNIGVKSEEEDLAIILLSSLPRSYEHFVDTILYGKEFLIMSEVKVLKNSKMAIKGGFRNGLYIMISETVPGYVNIVSSSRDNDQAKMWHLRLGHVWVHLLETKDEAFKTFKDWKTLVENQSGKKVKKLRTDNGLELCSTQFSNYCGEVGIGRHKSAPRTPQQNSLAERMNITRIERVRCMLKGLRFGKKVLGEVIKITCYLVNRSPSAAIDSKLHKKYGQTNCNLEQSSAYLDGVKGYKLWCLEEGFKKSIVSRNVVFNEKVMAMKLENKAEISTEARQVQVEVRSEVRASDNVEKETVEESDQTQDSSLYFYQLSRDRIRRESRAPARFGFANYTAYAQTIASEIENSKPITTYEEAINCKNRDKWLQTIDEEKNLY</sequence>
<accession>A0A803NV37</accession>
<dbReference type="Proteomes" id="UP000596661">
    <property type="component" value="Chromosome 2"/>
</dbReference>
<dbReference type="GO" id="GO:0003676">
    <property type="term" value="F:nucleic acid binding"/>
    <property type="evidence" value="ECO:0007669"/>
    <property type="project" value="InterPro"/>
</dbReference>
<dbReference type="InterPro" id="IPR012337">
    <property type="entry name" value="RNaseH-like_sf"/>
</dbReference>
<proteinExistence type="predicted"/>
<organism evidence="2 3">
    <name type="scientific">Cannabis sativa</name>
    <name type="common">Hemp</name>
    <name type="synonym">Marijuana</name>
    <dbReference type="NCBI Taxonomy" id="3483"/>
    <lineage>
        <taxon>Eukaryota</taxon>
        <taxon>Viridiplantae</taxon>
        <taxon>Streptophyta</taxon>
        <taxon>Embryophyta</taxon>
        <taxon>Tracheophyta</taxon>
        <taxon>Spermatophyta</taxon>
        <taxon>Magnoliopsida</taxon>
        <taxon>eudicotyledons</taxon>
        <taxon>Gunneridae</taxon>
        <taxon>Pentapetalae</taxon>
        <taxon>rosids</taxon>
        <taxon>fabids</taxon>
        <taxon>Rosales</taxon>
        <taxon>Cannabaceae</taxon>
        <taxon>Cannabis</taxon>
    </lineage>
</organism>
<name>A0A803NV37_CANSA</name>
<dbReference type="SUPFAM" id="SSF53098">
    <property type="entry name" value="Ribonuclease H-like"/>
    <property type="match status" value="1"/>
</dbReference>
<dbReference type="PROSITE" id="PS50994">
    <property type="entry name" value="INTEGRASE"/>
    <property type="match status" value="1"/>
</dbReference>
<reference evidence="2" key="1">
    <citation type="submission" date="2018-11" db="EMBL/GenBank/DDBJ databases">
        <authorList>
            <person name="Grassa J C."/>
        </authorList>
    </citation>
    <scope>NUCLEOTIDE SEQUENCE [LARGE SCALE GENOMIC DNA]</scope>
</reference>
<protein>
    <recommendedName>
        <fullName evidence="1">Integrase catalytic domain-containing protein</fullName>
    </recommendedName>
</protein>
<dbReference type="InterPro" id="IPR036397">
    <property type="entry name" value="RNaseH_sf"/>
</dbReference>
<dbReference type="PANTHER" id="PTHR42648:SF28">
    <property type="entry name" value="TRANSPOSON-ENCODED PROTEIN WITH RIBONUCLEASE H-LIKE AND RETROVIRUS ZINC FINGER-LIKE DOMAINS"/>
    <property type="match status" value="1"/>
</dbReference>
<dbReference type="EnsemblPlants" id="evm.model.02.1782">
    <property type="protein sequence ID" value="cds.evm.model.02.1782"/>
    <property type="gene ID" value="evm.TU.02.1782"/>
</dbReference>
<dbReference type="OMA" id="HIANEPH"/>
<feature type="domain" description="Integrase catalytic" evidence="1">
    <location>
        <begin position="184"/>
        <end position="288"/>
    </location>
</feature>
<evidence type="ECO:0000259" key="1">
    <source>
        <dbReference type="PROSITE" id="PS50994"/>
    </source>
</evidence>
<reference evidence="2" key="2">
    <citation type="submission" date="2021-03" db="UniProtKB">
        <authorList>
            <consortium name="EnsemblPlants"/>
        </authorList>
    </citation>
    <scope>IDENTIFICATION</scope>
</reference>
<dbReference type="Pfam" id="PF14223">
    <property type="entry name" value="Retrotran_gag_2"/>
    <property type="match status" value="1"/>
</dbReference>
<dbReference type="PANTHER" id="PTHR42648">
    <property type="entry name" value="TRANSPOSASE, PUTATIVE-RELATED"/>
    <property type="match status" value="1"/>
</dbReference>
<dbReference type="GO" id="GO:0015074">
    <property type="term" value="P:DNA integration"/>
    <property type="evidence" value="ECO:0007669"/>
    <property type="project" value="InterPro"/>
</dbReference>
<keyword evidence="3" id="KW-1185">Reference proteome</keyword>
<dbReference type="Gene3D" id="3.30.420.10">
    <property type="entry name" value="Ribonuclease H-like superfamily/Ribonuclease H"/>
    <property type="match status" value="1"/>
</dbReference>
<dbReference type="AlphaFoldDB" id="A0A803NV37"/>
<evidence type="ECO:0000313" key="2">
    <source>
        <dbReference type="EnsemblPlants" id="cds.evm.model.02.1782"/>
    </source>
</evidence>
<dbReference type="EMBL" id="UZAU01000222">
    <property type="status" value="NOT_ANNOTATED_CDS"/>
    <property type="molecule type" value="Genomic_DNA"/>
</dbReference>